<dbReference type="OrthoDB" id="9803598at2"/>
<dbReference type="Proteomes" id="UP000320055">
    <property type="component" value="Unassembled WGS sequence"/>
</dbReference>
<dbReference type="GO" id="GO:0046872">
    <property type="term" value="F:metal ion binding"/>
    <property type="evidence" value="ECO:0007669"/>
    <property type="project" value="UniProtKB-KW"/>
</dbReference>
<dbReference type="EMBL" id="CAACVJ010000587">
    <property type="protein sequence ID" value="VEP17561.1"/>
    <property type="molecule type" value="Genomic_DNA"/>
</dbReference>
<evidence type="ECO:0000313" key="6">
    <source>
        <dbReference type="EMBL" id="VEP17561.1"/>
    </source>
</evidence>
<evidence type="ECO:0000256" key="4">
    <source>
        <dbReference type="ARBA" id="ARBA00023239"/>
    </source>
</evidence>
<accession>A0A563W1K8</accession>
<keyword evidence="7" id="KW-1185">Reference proteome</keyword>
<dbReference type="InterPro" id="IPR019999">
    <property type="entry name" value="Anth_synth_I-like"/>
</dbReference>
<keyword evidence="4" id="KW-0456">Lyase</keyword>
<dbReference type="AlphaFoldDB" id="A0A563W1K8"/>
<reference evidence="6 7" key="1">
    <citation type="submission" date="2019-01" db="EMBL/GenBank/DDBJ databases">
        <authorList>
            <person name="Brito A."/>
        </authorList>
    </citation>
    <scope>NUCLEOTIDE SEQUENCE [LARGE SCALE GENOMIC DNA]</scope>
    <source>
        <strain evidence="6">1</strain>
    </source>
</reference>
<evidence type="ECO:0000256" key="2">
    <source>
        <dbReference type="ARBA" id="ARBA00022723"/>
    </source>
</evidence>
<dbReference type="RefSeq" id="WP_144875918.1">
    <property type="nucleotide sequence ID" value="NZ_LR214361.1"/>
</dbReference>
<organism evidence="6 7">
    <name type="scientific">Hyella patelloides LEGE 07179</name>
    <dbReference type="NCBI Taxonomy" id="945734"/>
    <lineage>
        <taxon>Bacteria</taxon>
        <taxon>Bacillati</taxon>
        <taxon>Cyanobacteriota</taxon>
        <taxon>Cyanophyceae</taxon>
        <taxon>Pleurocapsales</taxon>
        <taxon>Hyellaceae</taxon>
        <taxon>Hyella</taxon>
    </lineage>
</organism>
<dbReference type="SUPFAM" id="SSF56322">
    <property type="entry name" value="ADC synthase"/>
    <property type="match status" value="1"/>
</dbReference>
<dbReference type="InterPro" id="IPR015890">
    <property type="entry name" value="Chorismate_C"/>
</dbReference>
<protein>
    <submittedName>
        <fullName evidence="6">Chorismate binding domain protein</fullName>
    </submittedName>
</protein>
<proteinExistence type="predicted"/>
<keyword evidence="2" id="KW-0479">Metal-binding</keyword>
<dbReference type="PRINTS" id="PR00095">
    <property type="entry name" value="ANTSNTHASEI"/>
</dbReference>
<gene>
    <name evidence="6" type="ORF">H1P_6270023</name>
</gene>
<evidence type="ECO:0000256" key="3">
    <source>
        <dbReference type="ARBA" id="ARBA00022842"/>
    </source>
</evidence>
<dbReference type="InterPro" id="IPR019996">
    <property type="entry name" value="Salicylate_synthase"/>
</dbReference>
<comment type="cofactor">
    <cofactor evidence="1">
        <name>Mg(2+)</name>
        <dbReference type="ChEBI" id="CHEBI:18420"/>
    </cofactor>
</comment>
<dbReference type="PANTHER" id="PTHR11236:SF48">
    <property type="entry name" value="ISOCHORISMATE SYNTHASE MENF"/>
    <property type="match status" value="1"/>
</dbReference>
<dbReference type="InterPro" id="IPR005801">
    <property type="entry name" value="ADC_synthase"/>
</dbReference>
<name>A0A563W1K8_9CYAN</name>
<dbReference type="Pfam" id="PF00425">
    <property type="entry name" value="Chorismate_bind"/>
    <property type="match status" value="1"/>
</dbReference>
<dbReference type="PANTHER" id="PTHR11236">
    <property type="entry name" value="AMINOBENZOATE/ANTHRANILATE SYNTHASE"/>
    <property type="match status" value="1"/>
</dbReference>
<evidence type="ECO:0000313" key="7">
    <source>
        <dbReference type="Proteomes" id="UP000320055"/>
    </source>
</evidence>
<evidence type="ECO:0000259" key="5">
    <source>
        <dbReference type="Pfam" id="PF00425"/>
    </source>
</evidence>
<dbReference type="GO" id="GO:0016833">
    <property type="term" value="F:oxo-acid-lyase activity"/>
    <property type="evidence" value="ECO:0007669"/>
    <property type="project" value="InterPro"/>
</dbReference>
<evidence type="ECO:0000256" key="1">
    <source>
        <dbReference type="ARBA" id="ARBA00001946"/>
    </source>
</evidence>
<dbReference type="GO" id="GO:0008909">
    <property type="term" value="F:isochorismate synthase activity"/>
    <property type="evidence" value="ECO:0007669"/>
    <property type="project" value="InterPro"/>
</dbReference>
<dbReference type="GO" id="GO:0000162">
    <property type="term" value="P:L-tryptophan biosynthetic process"/>
    <property type="evidence" value="ECO:0007669"/>
    <property type="project" value="TreeGrafter"/>
</dbReference>
<feature type="domain" description="Chorismate-utilising enzyme C-terminal" evidence="5">
    <location>
        <begin position="174"/>
        <end position="428"/>
    </location>
</feature>
<sequence length="441" mass="49657">MVLEFKAAIKYRETFVPGKREPLTVLNNLLQAGIISKYVFYEDRDEVRIAGNELAKVLVTKEQVLLEGIEQSTTEIVNDPLKQVEKLLNSLSLENWTAYGYVAFDLARFYSSYSKSIAEPLCYFLIPETELHFTKEGVRIKTTQSLEQVREQLFVDSQLPSYTSTSLTIDESDREHYQNIVSEMIEAVQQSYLHKAIISRPRQILGQLDVLGTYTIGSQANNAARSYCLDLADVQAVGFSPETLMEVNEEGFVTTNPLAGTKPRGASIEEDIKFNNQLFTDAKEVKEHSLSIWLAQNEIASVCLPETIQIFNFMEVKKYRCVQHLSSRVGGQLQSDKTLWDALKVLFPGITVSGINKYKALEWIDRLENEPRGLYAGAIGWVDSRGKADLALSLRSVYQYGDRVCLNAGAGIIAESVPQNEYIESVNKMNTMLNNLVLTTK</sequence>
<keyword evidence="3" id="KW-0460">Magnesium</keyword>
<dbReference type="NCBIfam" id="TIGR03494">
    <property type="entry name" value="salicyl_syn"/>
    <property type="match status" value="1"/>
</dbReference>
<dbReference type="Gene3D" id="3.60.120.10">
    <property type="entry name" value="Anthranilate synthase"/>
    <property type="match status" value="1"/>
</dbReference>